<gene>
    <name evidence="7" type="ORF">AB1Y20_011841</name>
</gene>
<dbReference type="Pfam" id="PF06325">
    <property type="entry name" value="PrmA"/>
    <property type="match status" value="1"/>
</dbReference>
<reference evidence="7 8" key="1">
    <citation type="journal article" date="2024" name="Science">
        <title>Giant polyketide synthase enzymes in the biosynthesis of giant marine polyether toxins.</title>
        <authorList>
            <person name="Fallon T.R."/>
            <person name="Shende V.V."/>
            <person name="Wierzbicki I.H."/>
            <person name="Pendleton A.L."/>
            <person name="Watervoot N.F."/>
            <person name="Auber R.P."/>
            <person name="Gonzalez D.J."/>
            <person name="Wisecaver J.H."/>
            <person name="Moore B.S."/>
        </authorList>
    </citation>
    <scope>NUCLEOTIDE SEQUENCE [LARGE SCALE GENOMIC DNA]</scope>
    <source>
        <strain evidence="7 8">12B1</strain>
    </source>
</reference>
<evidence type="ECO:0000256" key="1">
    <source>
        <dbReference type="ARBA" id="ARBA00022603"/>
    </source>
</evidence>
<dbReference type="AlphaFoldDB" id="A0AB34IHI8"/>
<evidence type="ECO:0000256" key="5">
    <source>
        <dbReference type="ARBA" id="ARBA00042266"/>
    </source>
</evidence>
<accession>A0AB34IHI8</accession>
<name>A0AB34IHI8_PRYPA</name>
<dbReference type="EMBL" id="JBGBPQ010000025">
    <property type="protein sequence ID" value="KAL1499644.1"/>
    <property type="molecule type" value="Genomic_DNA"/>
</dbReference>
<comment type="caution">
    <text evidence="7">The sequence shown here is derived from an EMBL/GenBank/DDBJ whole genome shotgun (WGS) entry which is preliminary data.</text>
</comment>
<evidence type="ECO:0000313" key="8">
    <source>
        <dbReference type="Proteomes" id="UP001515480"/>
    </source>
</evidence>
<dbReference type="Proteomes" id="UP001515480">
    <property type="component" value="Unassembled WGS sequence"/>
</dbReference>
<keyword evidence="8" id="KW-1185">Reference proteome</keyword>
<dbReference type="Gene3D" id="3.40.50.150">
    <property type="entry name" value="Vaccinia Virus protein VP39"/>
    <property type="match status" value="1"/>
</dbReference>
<dbReference type="GO" id="GO:0032259">
    <property type="term" value="P:methylation"/>
    <property type="evidence" value="ECO:0007669"/>
    <property type="project" value="UniProtKB-KW"/>
</dbReference>
<dbReference type="GO" id="GO:0016279">
    <property type="term" value="F:protein-lysine N-methyltransferase activity"/>
    <property type="evidence" value="ECO:0007669"/>
    <property type="project" value="TreeGrafter"/>
</dbReference>
<dbReference type="PANTHER" id="PTHR43648">
    <property type="entry name" value="ELECTRON TRANSFER FLAVOPROTEIN BETA SUBUNIT LYSINE METHYLTRANSFERASE"/>
    <property type="match status" value="1"/>
</dbReference>
<keyword evidence="1" id="KW-0489">Methyltransferase</keyword>
<dbReference type="InterPro" id="IPR050078">
    <property type="entry name" value="Ribosomal_L11_MeTrfase_PrmA"/>
</dbReference>
<feature type="compositionally biased region" description="Pro residues" evidence="6">
    <location>
        <begin position="9"/>
        <end position="23"/>
    </location>
</feature>
<evidence type="ECO:0000256" key="4">
    <source>
        <dbReference type="ARBA" id="ARBA00041867"/>
    </source>
</evidence>
<proteinExistence type="inferred from homology"/>
<evidence type="ECO:0000256" key="6">
    <source>
        <dbReference type="SAM" id="MobiDB-lite"/>
    </source>
</evidence>
<evidence type="ECO:0000256" key="2">
    <source>
        <dbReference type="ARBA" id="ARBA00022679"/>
    </source>
</evidence>
<dbReference type="PANTHER" id="PTHR43648:SF1">
    <property type="entry name" value="ELECTRON TRANSFER FLAVOPROTEIN BETA SUBUNIT LYSINE METHYLTRANSFERASE"/>
    <property type="match status" value="1"/>
</dbReference>
<dbReference type="GO" id="GO:0005829">
    <property type="term" value="C:cytosol"/>
    <property type="evidence" value="ECO:0007669"/>
    <property type="project" value="TreeGrafter"/>
</dbReference>
<protein>
    <recommendedName>
        <fullName evidence="5">ETFB lysine methyltransferase</fullName>
    </recommendedName>
    <alternativeName>
        <fullName evidence="4">Protein N-lysine methyltransferase METTL20</fullName>
    </alternativeName>
</protein>
<dbReference type="InterPro" id="IPR029063">
    <property type="entry name" value="SAM-dependent_MTases_sf"/>
</dbReference>
<dbReference type="CDD" id="cd02440">
    <property type="entry name" value="AdoMet_MTases"/>
    <property type="match status" value="1"/>
</dbReference>
<keyword evidence="2" id="KW-0808">Transferase</keyword>
<organism evidence="7 8">
    <name type="scientific">Prymnesium parvum</name>
    <name type="common">Toxic golden alga</name>
    <dbReference type="NCBI Taxonomy" id="97485"/>
    <lineage>
        <taxon>Eukaryota</taxon>
        <taxon>Haptista</taxon>
        <taxon>Haptophyta</taxon>
        <taxon>Prymnesiophyceae</taxon>
        <taxon>Prymnesiales</taxon>
        <taxon>Prymnesiaceae</taxon>
        <taxon>Prymnesium</taxon>
    </lineage>
</organism>
<dbReference type="SUPFAM" id="SSF53335">
    <property type="entry name" value="S-adenosyl-L-methionine-dependent methyltransferases"/>
    <property type="match status" value="1"/>
</dbReference>
<sequence length="356" mass="37100">MALLLLLPPRAPPPRACATPPSPDARCPTSPAAPTQLARLLSPPGLSAHAWADLLLSAGASSVSLSDASAGTPHEVPLFAVHPPDGPPRAADAWGSEGGGGGAWEQSEVEAAFVAGVDVLRCLSRCAEEAGVELGEVRLERVGERDWVREVQGSWSPVVLPRCLTIRFPWHSDEEVAALREAPEATITLHPGMAFGTGEHATTQMCCAALLEAPLDGATLLDYGSGSGVLSLAALLFGASRAVAVEIDPEALAISEVNAAENGMSERFDALSPEAEAARGEAYPLVVANILAGTLIELQPLLCRRVAPGGRIILSGIWGEQQAAQVLEAYGEGFEFDPPKYTDGWALLQGTRSSAE</sequence>
<evidence type="ECO:0000313" key="7">
    <source>
        <dbReference type="EMBL" id="KAL1499644.1"/>
    </source>
</evidence>
<comment type="similarity">
    <text evidence="3">Belongs to the methyltransferase superfamily. ETFBKMT family.</text>
</comment>
<evidence type="ECO:0000256" key="3">
    <source>
        <dbReference type="ARBA" id="ARBA00037932"/>
    </source>
</evidence>
<feature type="region of interest" description="Disordered" evidence="6">
    <location>
        <begin position="7"/>
        <end position="36"/>
    </location>
</feature>